<feature type="non-terminal residue" evidence="2">
    <location>
        <position position="145"/>
    </location>
</feature>
<dbReference type="AlphaFoldDB" id="X1CP26"/>
<accession>X1CP26</accession>
<dbReference type="InterPro" id="IPR008040">
    <property type="entry name" value="Hydant_A_N"/>
</dbReference>
<name>X1CP26_9ZZZZ</name>
<sequence length="145" mass="16348">MTDSFIIDEQGRFKVGKAQTTPQNESKGILNSITDSLSQWNSTLESSGGEVDALVYSGTAMLNRLLEREGNSNIGVIVNAGFEDLHRLGRALQCWIWLDYAGRLHAREHEHPEPLVPRKQIKGVRGRINFWGEELIPLYKKDVSE</sequence>
<dbReference type="Pfam" id="PF05378">
    <property type="entry name" value="Hydant_A_N"/>
    <property type="match status" value="1"/>
</dbReference>
<comment type="caution">
    <text evidence="2">The sequence shown here is derived from an EMBL/GenBank/DDBJ whole genome shotgun (WGS) entry which is preliminary data.</text>
</comment>
<organism evidence="2">
    <name type="scientific">marine sediment metagenome</name>
    <dbReference type="NCBI Taxonomy" id="412755"/>
    <lineage>
        <taxon>unclassified sequences</taxon>
        <taxon>metagenomes</taxon>
        <taxon>ecological metagenomes</taxon>
    </lineage>
</organism>
<feature type="domain" description="Hydantoinase/oxoprolinase N-terminal" evidence="1">
    <location>
        <begin position="1"/>
        <end position="144"/>
    </location>
</feature>
<gene>
    <name evidence="2" type="ORF">S01H4_62862</name>
</gene>
<reference evidence="2" key="1">
    <citation type="journal article" date="2014" name="Front. Microbiol.">
        <title>High frequency of phylogenetically diverse reductive dehalogenase-homologous genes in deep subseafloor sedimentary metagenomes.</title>
        <authorList>
            <person name="Kawai M."/>
            <person name="Futagami T."/>
            <person name="Toyoda A."/>
            <person name="Takaki Y."/>
            <person name="Nishi S."/>
            <person name="Hori S."/>
            <person name="Arai W."/>
            <person name="Tsubouchi T."/>
            <person name="Morono Y."/>
            <person name="Uchiyama I."/>
            <person name="Ito T."/>
            <person name="Fujiyama A."/>
            <person name="Inagaki F."/>
            <person name="Takami H."/>
        </authorList>
    </citation>
    <scope>NUCLEOTIDE SEQUENCE</scope>
    <source>
        <strain evidence="2">Expedition CK06-06</strain>
    </source>
</reference>
<protein>
    <recommendedName>
        <fullName evidence="1">Hydantoinase/oxoprolinase N-terminal domain-containing protein</fullName>
    </recommendedName>
</protein>
<evidence type="ECO:0000313" key="2">
    <source>
        <dbReference type="EMBL" id="GAH09517.1"/>
    </source>
</evidence>
<dbReference type="EMBL" id="BART01037634">
    <property type="protein sequence ID" value="GAH09517.1"/>
    <property type="molecule type" value="Genomic_DNA"/>
</dbReference>
<proteinExistence type="predicted"/>
<evidence type="ECO:0000259" key="1">
    <source>
        <dbReference type="Pfam" id="PF05378"/>
    </source>
</evidence>